<evidence type="ECO:0000256" key="1">
    <source>
        <dbReference type="SAM" id="MobiDB-lite"/>
    </source>
</evidence>
<accession>A0ABP8HJE7</accession>
<dbReference type="Proteomes" id="UP001501115">
    <property type="component" value="Unassembled WGS sequence"/>
</dbReference>
<comment type="caution">
    <text evidence="2">The sequence shown here is derived from an EMBL/GenBank/DDBJ whole genome shotgun (WGS) entry which is preliminary data.</text>
</comment>
<proteinExistence type="predicted"/>
<dbReference type="EMBL" id="BAABET010000019">
    <property type="protein sequence ID" value="GAA4340215.1"/>
    <property type="molecule type" value="Genomic_DNA"/>
</dbReference>
<evidence type="ECO:0000313" key="3">
    <source>
        <dbReference type="Proteomes" id="UP001501115"/>
    </source>
</evidence>
<name>A0ABP8HJE7_9ACTN</name>
<evidence type="ECO:0000313" key="2">
    <source>
        <dbReference type="EMBL" id="GAA4340215.1"/>
    </source>
</evidence>
<organism evidence="2 3">
    <name type="scientific">Streptomyces venetus</name>
    <dbReference type="NCBI Taxonomy" id="1701086"/>
    <lineage>
        <taxon>Bacteria</taxon>
        <taxon>Bacillati</taxon>
        <taxon>Actinomycetota</taxon>
        <taxon>Actinomycetes</taxon>
        <taxon>Kitasatosporales</taxon>
        <taxon>Streptomycetaceae</taxon>
        <taxon>Streptomyces</taxon>
    </lineage>
</organism>
<keyword evidence="3" id="KW-1185">Reference proteome</keyword>
<dbReference type="RefSeq" id="WP_345666271.1">
    <property type="nucleotide sequence ID" value="NZ_BAABET010000019.1"/>
</dbReference>
<feature type="region of interest" description="Disordered" evidence="1">
    <location>
        <begin position="1"/>
        <end position="23"/>
    </location>
</feature>
<sequence>MRSRHGSEMAPGFPGLVTGAGQLPDATALDGVLVVWEQATGAADCRKTPADRQRLPRQARSSSARSPSRPGG</sequence>
<feature type="compositionally biased region" description="Low complexity" evidence="1">
    <location>
        <begin position="56"/>
        <end position="72"/>
    </location>
</feature>
<protein>
    <submittedName>
        <fullName evidence="2">Uncharacterized protein</fullName>
    </submittedName>
</protein>
<reference evidence="3" key="1">
    <citation type="journal article" date="2019" name="Int. J. Syst. Evol. Microbiol.">
        <title>The Global Catalogue of Microorganisms (GCM) 10K type strain sequencing project: providing services to taxonomists for standard genome sequencing and annotation.</title>
        <authorList>
            <consortium name="The Broad Institute Genomics Platform"/>
            <consortium name="The Broad Institute Genome Sequencing Center for Infectious Disease"/>
            <person name="Wu L."/>
            <person name="Ma J."/>
        </authorList>
    </citation>
    <scope>NUCLEOTIDE SEQUENCE [LARGE SCALE GENOMIC DNA]</scope>
    <source>
        <strain evidence="3">JCM 31290</strain>
    </source>
</reference>
<gene>
    <name evidence="2" type="ORF">GCM10023086_75620</name>
</gene>
<feature type="compositionally biased region" description="Basic and acidic residues" evidence="1">
    <location>
        <begin position="44"/>
        <end position="54"/>
    </location>
</feature>
<feature type="region of interest" description="Disordered" evidence="1">
    <location>
        <begin position="40"/>
        <end position="72"/>
    </location>
</feature>